<dbReference type="InterPro" id="IPR013974">
    <property type="entry name" value="SAF"/>
</dbReference>
<dbReference type="Pfam" id="PF03102">
    <property type="entry name" value="NeuB"/>
    <property type="match status" value="1"/>
</dbReference>
<dbReference type="InterPro" id="IPR051690">
    <property type="entry name" value="PseI-like"/>
</dbReference>
<gene>
    <name evidence="2" type="ordered locus">CLJ_B2910</name>
</gene>
<evidence type="ECO:0000313" key="2">
    <source>
        <dbReference type="EMBL" id="ACQ54650.1"/>
    </source>
</evidence>
<dbReference type="InterPro" id="IPR036732">
    <property type="entry name" value="AFP_Neu5c_C_sf"/>
</dbReference>
<dbReference type="GO" id="GO:0016051">
    <property type="term" value="P:carbohydrate biosynthetic process"/>
    <property type="evidence" value="ECO:0007669"/>
    <property type="project" value="InterPro"/>
</dbReference>
<dbReference type="AlphaFoldDB" id="A0A3F3A7X3"/>
<dbReference type="InterPro" id="IPR057736">
    <property type="entry name" value="SAF_PseI/NeuA/NeuB"/>
</dbReference>
<reference evidence="2 3" key="1">
    <citation type="journal article" date="2007" name="PLoS ONE">
        <title>Analysis of the neurotoxin complex genes in Clostridium botulinum A1-A4 and B1 strains: BoNT/A3, /Ba4 and /B1 clusters are located within plasmids.</title>
        <authorList>
            <person name="Smith T.J."/>
            <person name="Hill K.K."/>
            <person name="Foley B.T."/>
            <person name="Detter J.C."/>
            <person name="Munk A.C."/>
            <person name="Bruce D.C."/>
            <person name="Doggett N.A."/>
            <person name="Smith L.A."/>
            <person name="Marks J.D."/>
            <person name="Xie G."/>
            <person name="Brettin T.S."/>
        </authorList>
    </citation>
    <scope>NUCLEOTIDE SEQUENCE [LARGE SCALE GENOMIC DNA]</scope>
    <source>
        <strain evidence="3">657 / Type Ba4</strain>
    </source>
</reference>
<dbReference type="Gene3D" id="3.90.1210.10">
    <property type="entry name" value="Antifreeze-like/N-acetylneuraminic acid synthase C-terminal domain"/>
    <property type="match status" value="1"/>
</dbReference>
<name>A0A3F3A7X3_CLOB6</name>
<evidence type="ECO:0000313" key="3">
    <source>
        <dbReference type="Proteomes" id="UP000002333"/>
    </source>
</evidence>
<organism evidence="2 3">
    <name type="scientific">Clostridium botulinum (strain 657 / Type Ba4)</name>
    <dbReference type="NCBI Taxonomy" id="515621"/>
    <lineage>
        <taxon>Bacteria</taxon>
        <taxon>Bacillati</taxon>
        <taxon>Bacillota</taxon>
        <taxon>Clostridia</taxon>
        <taxon>Eubacteriales</taxon>
        <taxon>Clostridiaceae</taxon>
        <taxon>Clostridium</taxon>
    </lineage>
</organism>
<proteinExistence type="predicted"/>
<dbReference type="SUPFAM" id="SSF51269">
    <property type="entry name" value="AFP III-like domain"/>
    <property type="match status" value="1"/>
</dbReference>
<dbReference type="Proteomes" id="UP000002333">
    <property type="component" value="Chromosome"/>
</dbReference>
<dbReference type="Gene3D" id="3.20.20.70">
    <property type="entry name" value="Aldolase class I"/>
    <property type="match status" value="1"/>
</dbReference>
<dbReference type="EMBL" id="CP001083">
    <property type="protein sequence ID" value="ACQ54650.1"/>
    <property type="molecule type" value="Genomic_DNA"/>
</dbReference>
<dbReference type="InterPro" id="IPR013132">
    <property type="entry name" value="PseI/NeuA/B-like_N"/>
</dbReference>
<dbReference type="KEGG" id="cbi:CLJ_B2910"/>
<feature type="domain" description="AFP-like" evidence="1">
    <location>
        <begin position="301"/>
        <end position="356"/>
    </location>
</feature>
<evidence type="ECO:0000259" key="1">
    <source>
        <dbReference type="PROSITE" id="PS50844"/>
    </source>
</evidence>
<dbReference type="Pfam" id="PF08666">
    <property type="entry name" value="SAF"/>
    <property type="match status" value="1"/>
</dbReference>
<reference evidence="3" key="2">
    <citation type="submission" date="2008-05" db="EMBL/GenBank/DDBJ databases">
        <title>Genome sequence of Clostridium botulinum Ba4 strain 657.</title>
        <authorList>
            <person name="Shrivastava S."/>
            <person name="Brown J.L."/>
            <person name="Bruce D."/>
            <person name="Detter C."/>
            <person name="Munk C."/>
            <person name="Smith L.A."/>
            <person name="Smith T.J."/>
            <person name="Sutton G."/>
            <person name="Brettin T.S."/>
        </authorList>
    </citation>
    <scope>NUCLEOTIDE SEQUENCE [LARGE SCALE GENOMIC DNA]</scope>
    <source>
        <strain evidence="3">657 / Type Ba4</strain>
    </source>
</reference>
<sequence length="356" mass="40479">MMEGIMESIKNSKDAFIIAEIGVNYYDIAKKESITVLEAAKLMIKEAKKAGAQAAKFQTYKAGKIASKKAPAYWDTTEENTKSQYELFTKFDKFGESEYVELAKYCEEIGIMFMSTPFDFESADYLNDLMVIYKISSSDLTNLPFIEHIAKKGKPVFISTGASTIGEIEAAINTILSTGNKEICIMHCVLDYPTKYENANLNMIKHLKEVFPGYMLGYSDHTKPDKNMLVLTKAYEYGAKVIEKHFTLDKTLIGNDHYHAMDPSDLETFKHNLYMLSLIEGEYCKRPLECENSSRKQARRSLIAKQEIKKGEVVTKDMITFKRPGTGISPIDLDRILGRQVKVNIEEDTILTWELF</sequence>
<dbReference type="PANTHER" id="PTHR42966">
    <property type="entry name" value="N-ACETYLNEURAMINATE SYNTHASE"/>
    <property type="match status" value="1"/>
</dbReference>
<accession>A0A3F3A7X3</accession>
<dbReference type="SUPFAM" id="SSF51569">
    <property type="entry name" value="Aldolase"/>
    <property type="match status" value="1"/>
</dbReference>
<dbReference type="PANTHER" id="PTHR42966:SF1">
    <property type="entry name" value="SIALIC ACID SYNTHASE"/>
    <property type="match status" value="1"/>
</dbReference>
<dbReference type="InterPro" id="IPR013785">
    <property type="entry name" value="Aldolase_TIM"/>
</dbReference>
<dbReference type="GO" id="GO:0047444">
    <property type="term" value="F:N-acylneuraminate-9-phosphate synthase activity"/>
    <property type="evidence" value="ECO:0007669"/>
    <property type="project" value="TreeGrafter"/>
</dbReference>
<dbReference type="SMART" id="SM00858">
    <property type="entry name" value="SAF"/>
    <property type="match status" value="1"/>
</dbReference>
<dbReference type="PROSITE" id="PS50844">
    <property type="entry name" value="AFP_LIKE"/>
    <property type="match status" value="1"/>
</dbReference>
<dbReference type="InterPro" id="IPR006190">
    <property type="entry name" value="SAF_AFP_Neu5Ac"/>
</dbReference>
<dbReference type="CDD" id="cd11615">
    <property type="entry name" value="SAF_NeuB_like"/>
    <property type="match status" value="1"/>
</dbReference>
<protein>
    <submittedName>
        <fullName evidence="2">NeuB family protein</fullName>
    </submittedName>
</protein>